<dbReference type="EMBL" id="FR799621">
    <property type="protein sequence ID" value="CBZ37549.1"/>
    <property type="molecule type" value="Genomic_DNA"/>
</dbReference>
<dbReference type="VEuPathDB" id="TriTrypDB:LdCL_340012200"/>
<reference evidence="4" key="3">
    <citation type="submission" date="2011-02" db="EMBL/GenBank/DDBJ databases">
        <title>Whole genome sequencing of Leishmania donovani clinical lines reveals dynamic variation related to drug resistance.</title>
        <authorList>
            <person name="Downing T."/>
            <person name="Imamura H."/>
            <person name="Sanders M."/>
            <person name="Decuypere S."/>
            <person name="Hertz-Fowler C."/>
            <person name="Clark T.G."/>
            <person name="Rijal S."/>
            <person name="Sundar S."/>
            <person name="Quail M.A."/>
            <person name="De Doncker S."/>
            <person name="Maes I."/>
            <person name="Vanaerschot M."/>
            <person name="Stark O."/>
            <person name="Schonian G."/>
            <person name="Dujardin J.C."/>
            <person name="Berriman M."/>
        </authorList>
    </citation>
    <scope>NUCLEOTIDE SEQUENCE [LARGE SCALE GENOMIC DNA]</scope>
    <source>
        <strain evidence="4">BPK282A1</strain>
    </source>
</reference>
<evidence type="ECO:0000313" key="2">
    <source>
        <dbReference type="EMBL" id="CBZ37549.1"/>
    </source>
</evidence>
<reference evidence="2 4" key="1">
    <citation type="journal article" date="2011" name="Genome Res.">
        <title>Whole genome sequencing of multiple Leishmania donovani clinical isolates provides insights into population structure and mechanisms of drug resistance.</title>
        <authorList>
            <person name="Downing T."/>
            <person name="Imamura H."/>
            <person name="Decuypere S."/>
            <person name="Clark T.G."/>
            <person name="Coombs G.H."/>
            <person name="Cotton J.A."/>
            <person name="Hilley J.D."/>
            <person name="de Doncker S."/>
            <person name="Maes I."/>
            <person name="Mottram J.C."/>
            <person name="Quail M.A."/>
            <person name="Rijal S."/>
            <person name="Sanders M."/>
            <person name="Schonian G."/>
            <person name="Stark O."/>
            <person name="Sundar S."/>
            <person name="Vanaerschot M."/>
            <person name="Hertz-Fowler C."/>
            <person name="Dujardin J.C."/>
            <person name="Berriman M."/>
        </authorList>
    </citation>
    <scope>NUCLEOTIDE SEQUENCE [LARGE SCALE GENOMIC DNA]</scope>
    <source>
        <strain evidence="2 4">BPK282A1</strain>
    </source>
</reference>
<reference evidence="2" key="2">
    <citation type="submission" date="2011-01" db="EMBL/GenBank/DDBJ databases">
        <authorList>
            <person name="Zhao B.P."/>
            <person name="Ren Z.A."/>
            <person name="Li C.D."/>
        </authorList>
    </citation>
    <scope>NUCLEOTIDE SEQUENCE</scope>
    <source>
        <strain evidence="2">BPK282A1</strain>
    </source>
</reference>
<name>E9BQM0_LEIDO</name>
<feature type="region of interest" description="Disordered" evidence="1">
    <location>
        <begin position="165"/>
        <end position="188"/>
    </location>
</feature>
<dbReference type="KEGG" id="ldo:LDBPK_340660"/>
<reference evidence="5" key="5">
    <citation type="submission" date="2019-02" db="EMBL/GenBank/DDBJ databases">
        <title>FDA dAtabase for Regulatory Grade micrObial Sequences (FDA-ARGOS): Supporting development and validation of Infectious Disease Dx tests.</title>
        <authorList>
            <person name="Duncan R."/>
            <person name="Fisher C."/>
            <person name="Tallon L."/>
            <person name="Sadzewicz L."/>
            <person name="Sengamalay N."/>
            <person name="Ott S."/>
            <person name="Godinez A."/>
            <person name="Nagaraj S."/>
            <person name="Vavikolanu K."/>
            <person name="Nadendla S."/>
            <person name="Aluvathingal J."/>
            <person name="Sichtig H."/>
        </authorList>
    </citation>
    <scope>NUCLEOTIDE SEQUENCE [LARGE SCALE GENOMIC DNA]</scope>
    <source>
        <strain evidence="5">FDAARGOS_361</strain>
    </source>
</reference>
<dbReference type="Proteomes" id="UP000318447">
    <property type="component" value="Unassembled WGS sequence"/>
</dbReference>
<evidence type="ECO:0000313" key="5">
    <source>
        <dbReference type="Proteomes" id="UP000318447"/>
    </source>
</evidence>
<organism evidence="2 4">
    <name type="scientific">Leishmania donovani</name>
    <dbReference type="NCBI Taxonomy" id="5661"/>
    <lineage>
        <taxon>Eukaryota</taxon>
        <taxon>Discoba</taxon>
        <taxon>Euglenozoa</taxon>
        <taxon>Kinetoplastea</taxon>
        <taxon>Metakinetoplastina</taxon>
        <taxon>Trypanosomatida</taxon>
        <taxon>Trypanosomatidae</taxon>
        <taxon>Leishmaniinae</taxon>
        <taxon>Leishmania</taxon>
    </lineage>
</organism>
<dbReference type="PhylomeDB" id="E9BQM0"/>
<dbReference type="OMA" id="CGVSQWW"/>
<accession>E9BQM0</accession>
<dbReference type="VEuPathDB" id="TriTrypDB:LdBPK_340660.1"/>
<dbReference type="Proteomes" id="UP000008980">
    <property type="component" value="Chromosome 34"/>
</dbReference>
<evidence type="ECO:0008006" key="6">
    <source>
        <dbReference type="Google" id="ProtNLM"/>
    </source>
</evidence>
<feature type="region of interest" description="Disordered" evidence="1">
    <location>
        <begin position="233"/>
        <end position="261"/>
    </location>
</feature>
<dbReference type="RefSeq" id="XP_003864231.1">
    <property type="nucleotide sequence ID" value="XM_003864183.1"/>
</dbReference>
<dbReference type="InterPro" id="IPR032675">
    <property type="entry name" value="LRR_dom_sf"/>
</dbReference>
<evidence type="ECO:0000313" key="4">
    <source>
        <dbReference type="Proteomes" id="UP000008980"/>
    </source>
</evidence>
<accession>A0A504WVV3</accession>
<dbReference type="VEuPathDB" id="TriTrypDB:LDHU3_34.1090"/>
<evidence type="ECO:0000256" key="1">
    <source>
        <dbReference type="SAM" id="MobiDB-lite"/>
    </source>
</evidence>
<dbReference type="SUPFAM" id="SSF52047">
    <property type="entry name" value="RNI-like"/>
    <property type="match status" value="1"/>
</dbReference>
<dbReference type="Gene3D" id="3.80.10.10">
    <property type="entry name" value="Ribonuclease Inhibitor"/>
    <property type="match status" value="1"/>
</dbReference>
<protein>
    <recommendedName>
        <fullName evidence="6">Leucine Rich repeat family protein</fullName>
    </recommendedName>
</protein>
<reference evidence="3" key="4">
    <citation type="submission" date="2019-02" db="EMBL/GenBank/DDBJ databases">
        <title>FDA dAtabase for Regulatory Grade micrObial Sequences (FDA-ARGOS): Supporting development and validation of Infectious Disease Dx tests.</title>
        <authorList>
            <person name="Duncan R."/>
            <person name="Fisher C."/>
            <person name="Tallon L.J."/>
            <person name="Sadzewicz L."/>
            <person name="Sengamalay N."/>
            <person name="Ott S."/>
            <person name="Godinez A."/>
            <person name="Nagaraj S."/>
            <person name="Nadendla S."/>
            <person name="Sichtig H."/>
        </authorList>
    </citation>
    <scope>NUCLEOTIDE SEQUENCE</scope>
    <source>
        <strain evidence="3">FDAARGOS_361</strain>
    </source>
</reference>
<dbReference type="EMBL" id="RHLC01000004">
    <property type="protein sequence ID" value="TPP39984.1"/>
    <property type="molecule type" value="Genomic_DNA"/>
</dbReference>
<gene>
    <name evidence="3" type="ORF">CGC21_25690</name>
    <name evidence="2" type="ORF">LDBPK_340660</name>
</gene>
<dbReference type="GeneID" id="13392640"/>
<sequence length="1044" mass="111287">MSVGSTSLPPLLPSGADLLVCIASYWPSATQGNGSGAVRRQQRLPLAWIAASPAARVVAEQRHAWVVLPFTQIGTCPADAEVDGAASDGVENTFGSVLANATVQPRVLQVALKTDSADASATGLVSSSSKQTAHGSVVASVLSWLRRTGESLADVGHAVSPVRPASLSFNGPASPPSTPLKTAKGRSSSAARGVKNAADAAGCCGAHIGGITVVLVSGVHELDAAGAGAAFTEGRASSDGAAKQKGAFPTHGEGKPAALSPRLLFPSTTSCGGSVASMLSVPPNAAVYNGMAGGSREERMPSTTNSIFRAGAELHGDDGGADDETANDPKTATSVYVVQQFSELRHRIREAQRQRASAAAVSSRGLLTTVWYRQVFVGTAEATDKALCGVSQWWLQRSIRRHELPTTASQAISLTHGSHSVRVSGSSYNEPRTLPPPLLHIKYVDDVFADLWWPRRFIMIVYHRLSQRTAHAPWAAKLFLLVWMILVVFVQTVLHGVLQVAPPLRASDERHSGSGNGTSHQCRVPPVDLISAFHKMGRVYGRRQLAALDVSHTGVRGTHLLACVLGSVMTPPTTSEGEAAVAHGKGLWALDVAGCTQLRHRRGELYALSHMLDQLCSHAASRVAELSLREPSGTLAVADLLLSLSLRDGSRFASPSATGLALALFTHHGHLTWVCAAGSDVDSAALRELGRYALLVEAAAATQQPQPPHSPMCTLRALDLTSALRVDDVNPMGYLTQLEQLLLPFTYVDDVGIGSLDGHTYAHDLSAMLALFTTAIAKEAPELPDDAQKSLQSTLDALQHLILIDDDGAGQADVHRGNPRKDLVEALHQKFRSHLYHLDLTYCLCVSSVKGLVRQQQLELLNLSQTRVNKFGLFGGTDPHDSSGSSASAAQPRRTPPLRLFIAEMCEHLSDLSGLAHISTLECVIVRSGSLGDDGLRALCTPDMQRLQLMDLSYCDRLHHVGCLAQLPALETLILDSTDVTPAEVKQLRSSRSLHTLSLRFCTEFAFIGRDLEKLEAVVGTFAALNRYLYEDLAGDDELRKKTN</sequence>
<evidence type="ECO:0000313" key="3">
    <source>
        <dbReference type="EMBL" id="TPP39984.1"/>
    </source>
</evidence>
<dbReference type="AlphaFoldDB" id="E9BQM0"/>
<proteinExistence type="predicted"/>